<dbReference type="InterPro" id="IPR041698">
    <property type="entry name" value="Methyltransf_25"/>
</dbReference>
<protein>
    <submittedName>
        <fullName evidence="2">Stilbene synthase</fullName>
    </submittedName>
</protein>
<dbReference type="Gene3D" id="3.40.50.150">
    <property type="entry name" value="Vaccinia Virus protein VP39"/>
    <property type="match status" value="1"/>
</dbReference>
<keyword evidence="3" id="KW-1185">Reference proteome</keyword>
<proteinExistence type="predicted"/>
<name>A0A328U7D1_9BACL</name>
<dbReference type="OrthoDB" id="9800454at2"/>
<organism evidence="2 3">
    <name type="scientific">Paenibacillus montanisoli</name>
    <dbReference type="NCBI Taxonomy" id="2081970"/>
    <lineage>
        <taxon>Bacteria</taxon>
        <taxon>Bacillati</taxon>
        <taxon>Bacillota</taxon>
        <taxon>Bacilli</taxon>
        <taxon>Bacillales</taxon>
        <taxon>Paenibacillaceae</taxon>
        <taxon>Paenibacillus</taxon>
    </lineage>
</organism>
<evidence type="ECO:0000313" key="2">
    <source>
        <dbReference type="EMBL" id="RAP78637.1"/>
    </source>
</evidence>
<dbReference type="SUPFAM" id="SSF53335">
    <property type="entry name" value="S-adenosyl-L-methionine-dependent methyltransferases"/>
    <property type="match status" value="1"/>
</dbReference>
<dbReference type="EMBL" id="QLUW01000001">
    <property type="protein sequence ID" value="RAP78637.1"/>
    <property type="molecule type" value="Genomic_DNA"/>
</dbReference>
<dbReference type="AlphaFoldDB" id="A0A328U7D1"/>
<dbReference type="Proteomes" id="UP000249260">
    <property type="component" value="Unassembled WGS sequence"/>
</dbReference>
<dbReference type="Pfam" id="PF13649">
    <property type="entry name" value="Methyltransf_25"/>
    <property type="match status" value="1"/>
</dbReference>
<comment type="caution">
    <text evidence="2">The sequence shown here is derived from an EMBL/GenBank/DDBJ whole genome shotgun (WGS) entry which is preliminary data.</text>
</comment>
<dbReference type="RefSeq" id="WP_112881761.1">
    <property type="nucleotide sequence ID" value="NZ_QLUW01000001.1"/>
</dbReference>
<feature type="domain" description="Methyltransferase" evidence="1">
    <location>
        <begin position="64"/>
        <end position="155"/>
    </location>
</feature>
<evidence type="ECO:0000259" key="1">
    <source>
        <dbReference type="Pfam" id="PF13649"/>
    </source>
</evidence>
<sequence length="244" mass="28108">MLRGFRQRAVEHELMDDFSTGGPELREALRHLRVLNRIFGAAAPTLYGVQRMWTEAGKPNRFSILDIGSGSGDVNRHILRWADKNRIDMKIILADITEEACDEARLFYRNEPRVRVMRHDLYELPEGCADVVTGTQFVHHFAADELSKVVACMLKASRFGVVINDIHRHWIPWAAVWLTARIISKNRYIVNDGPLSVAKGFRSEDWIHLRSALGISRMVYAWRPLFRYVVVVWKSSSLHSEPRS</sequence>
<reference evidence="2 3" key="1">
    <citation type="submission" date="2018-06" db="EMBL/GenBank/DDBJ databases">
        <title>Paenibacillus montanisoli sp. nov., isolated from mountain area soil.</title>
        <authorList>
            <person name="Wu M."/>
        </authorList>
    </citation>
    <scope>NUCLEOTIDE SEQUENCE [LARGE SCALE GENOMIC DNA]</scope>
    <source>
        <strain evidence="2 3">RA17</strain>
    </source>
</reference>
<evidence type="ECO:0000313" key="3">
    <source>
        <dbReference type="Proteomes" id="UP000249260"/>
    </source>
</evidence>
<gene>
    <name evidence="2" type="ORF">DL346_03450</name>
</gene>
<dbReference type="InterPro" id="IPR029063">
    <property type="entry name" value="SAM-dependent_MTases_sf"/>
</dbReference>
<accession>A0A328U7D1</accession>